<dbReference type="Proteomes" id="UP000095287">
    <property type="component" value="Unplaced"/>
</dbReference>
<protein>
    <submittedName>
        <fullName evidence="3">Reverse transcriptase domain-containing protein</fullName>
    </submittedName>
</protein>
<organism evidence="2 3">
    <name type="scientific">Steinernema glaseri</name>
    <dbReference type="NCBI Taxonomy" id="37863"/>
    <lineage>
        <taxon>Eukaryota</taxon>
        <taxon>Metazoa</taxon>
        <taxon>Ecdysozoa</taxon>
        <taxon>Nematoda</taxon>
        <taxon>Chromadorea</taxon>
        <taxon>Rhabditida</taxon>
        <taxon>Tylenchina</taxon>
        <taxon>Panagrolaimomorpha</taxon>
        <taxon>Strongyloidoidea</taxon>
        <taxon>Steinernematidae</taxon>
        <taxon>Steinernema</taxon>
    </lineage>
</organism>
<reference evidence="3" key="1">
    <citation type="submission" date="2016-11" db="UniProtKB">
        <authorList>
            <consortium name="WormBaseParasite"/>
        </authorList>
    </citation>
    <scope>IDENTIFICATION</scope>
</reference>
<name>A0A1I7Y315_9BILA</name>
<keyword evidence="2" id="KW-1185">Reference proteome</keyword>
<evidence type="ECO:0000256" key="1">
    <source>
        <dbReference type="SAM" id="MobiDB-lite"/>
    </source>
</evidence>
<evidence type="ECO:0000313" key="3">
    <source>
        <dbReference type="WBParaSite" id="L893_g12088.t1"/>
    </source>
</evidence>
<proteinExistence type="predicted"/>
<accession>A0A1I7Y315</accession>
<dbReference type="AlphaFoldDB" id="A0A1I7Y315"/>
<feature type="region of interest" description="Disordered" evidence="1">
    <location>
        <begin position="87"/>
        <end position="111"/>
    </location>
</feature>
<feature type="compositionally biased region" description="Polar residues" evidence="1">
    <location>
        <begin position="102"/>
        <end position="111"/>
    </location>
</feature>
<sequence>MLDKYGDVFKDRIGRCAKAEASLKFKQEPKPKFCMVRMVPYAVKAKVEENLARQVHEGIPKPIEHSEFLWTRSPRILVSSLVRGVQEMRDNNDRSQREKVSGSGNQLNTIQGNSELAQSSRLSFQDELDVERGSLSLMS</sequence>
<dbReference type="WBParaSite" id="L893_g12088.t1">
    <property type="protein sequence ID" value="L893_g12088.t1"/>
    <property type="gene ID" value="L893_g12088"/>
</dbReference>
<feature type="compositionally biased region" description="Basic and acidic residues" evidence="1">
    <location>
        <begin position="87"/>
        <end position="100"/>
    </location>
</feature>
<evidence type="ECO:0000313" key="2">
    <source>
        <dbReference type="Proteomes" id="UP000095287"/>
    </source>
</evidence>